<dbReference type="Proteomes" id="UP001645038">
    <property type="component" value="Unassembled WGS sequence"/>
</dbReference>
<gene>
    <name evidence="2" type="ORF">EI547_06455</name>
</gene>
<dbReference type="EMBL" id="RRZB01000011">
    <property type="protein sequence ID" value="MBE0463101.1"/>
    <property type="molecule type" value="Genomic_DNA"/>
</dbReference>
<keyword evidence="3" id="KW-1185">Reference proteome</keyword>
<name>A0ABR9FWU3_9GAMM</name>
<organism evidence="2 3">
    <name type="scientific">Halomonas colorata</name>
    <dbReference type="NCBI Taxonomy" id="2742615"/>
    <lineage>
        <taxon>Bacteria</taxon>
        <taxon>Pseudomonadati</taxon>
        <taxon>Pseudomonadota</taxon>
        <taxon>Gammaproteobacteria</taxon>
        <taxon>Oceanospirillales</taxon>
        <taxon>Halomonadaceae</taxon>
        <taxon>Halomonas</taxon>
    </lineage>
</organism>
<protein>
    <submittedName>
        <fullName evidence="2">DUF4297 domain-containing protein</fullName>
    </submittedName>
</protein>
<comment type="caution">
    <text evidence="2">The sequence shown here is derived from an EMBL/GenBank/DDBJ whole genome shotgun (WGS) entry which is preliminary data.</text>
</comment>
<feature type="domain" description="CD-NTase associated protein 4-like DNA endonuclease" evidence="1">
    <location>
        <begin position="21"/>
        <end position="237"/>
    </location>
</feature>
<sequence>MADSDNQSPRIHEVAPRENVGRDTIARYQAQFRGAAFECLSLLEDEELDRVYCDYQDDFVSRLNLNGNHIYNFYQVKTKKKLNDQWSVNDILGMRKSARKADPSKIASSYLGKLLVHTIKFNNSCGRVVFLTNIHFDDDVENLREAIDNGSENNHYKLLLENFNESLCPDSPINDEIVIERVKKLQLKSNTPYLNPEDNTFFALARDTIYKYSEIDLQHSECEGIINNLVSLVERKSFGKLIEDLDESELDEAAGIGLLEMLDILSISKEAYRHLKASGDLRAIKNASIIHRIMSKAGASERMIEYVSDCKVRWDIWFRDKRHTIPEFDLNFILDEIESNAFGWTNSKESIKELKGRIRGVFSSLEGEGLATTLNEDLLLGAVFSTLVRGSA</sequence>
<accession>A0ABR9FWU3</accession>
<proteinExistence type="predicted"/>
<dbReference type="RefSeq" id="WP_192537666.1">
    <property type="nucleotide sequence ID" value="NZ_RRZB01000011.1"/>
</dbReference>
<dbReference type="Pfam" id="PF14130">
    <property type="entry name" value="Cap4_nuclease"/>
    <property type="match status" value="1"/>
</dbReference>
<evidence type="ECO:0000259" key="1">
    <source>
        <dbReference type="Pfam" id="PF14130"/>
    </source>
</evidence>
<reference evidence="2 3" key="1">
    <citation type="submission" date="2020-07" db="EMBL/GenBank/DDBJ databases">
        <title>Halophilic bacteria isolated from french cheeses.</title>
        <authorList>
            <person name="Kothe C.I."/>
            <person name="Farah-Kraiem B."/>
            <person name="Renault P."/>
            <person name="Dridi B."/>
        </authorList>
    </citation>
    <scope>NUCLEOTIDE SEQUENCE [LARGE SCALE GENOMIC DNA]</scope>
    <source>
        <strain evidence="2 3">FME20</strain>
    </source>
</reference>
<dbReference type="InterPro" id="IPR025382">
    <property type="entry name" value="Cap4-like_endonuclease_dom"/>
</dbReference>
<evidence type="ECO:0000313" key="3">
    <source>
        <dbReference type="Proteomes" id="UP001645038"/>
    </source>
</evidence>
<evidence type="ECO:0000313" key="2">
    <source>
        <dbReference type="EMBL" id="MBE0463101.1"/>
    </source>
</evidence>